<comment type="caution">
    <text evidence="3">The sequence shown here is derived from an EMBL/GenBank/DDBJ whole genome shotgun (WGS) entry which is preliminary data.</text>
</comment>
<dbReference type="AlphaFoldDB" id="A0A1G2MF39"/>
<dbReference type="SUPFAM" id="SSF50249">
    <property type="entry name" value="Nucleic acid-binding proteins"/>
    <property type="match status" value="1"/>
</dbReference>
<evidence type="ECO:0000259" key="2">
    <source>
        <dbReference type="SMART" id="SM00841"/>
    </source>
</evidence>
<dbReference type="PIRSF" id="PIRSF005901">
    <property type="entry name" value="EF-P"/>
    <property type="match status" value="1"/>
</dbReference>
<reference evidence="3 4" key="1">
    <citation type="journal article" date="2016" name="Nat. Commun.">
        <title>Thousands of microbial genomes shed light on interconnected biogeochemical processes in an aquifer system.</title>
        <authorList>
            <person name="Anantharaman K."/>
            <person name="Brown C.T."/>
            <person name="Hug L.A."/>
            <person name="Sharon I."/>
            <person name="Castelle C.J."/>
            <person name="Probst A.J."/>
            <person name="Thomas B.C."/>
            <person name="Singh A."/>
            <person name="Wilkins M.J."/>
            <person name="Karaoz U."/>
            <person name="Brodie E.L."/>
            <person name="Williams K.H."/>
            <person name="Hubbard S.S."/>
            <person name="Banfield J.F."/>
        </authorList>
    </citation>
    <scope>NUCLEOTIDE SEQUENCE [LARGE SCALE GENOMIC DNA]</scope>
</reference>
<dbReference type="InterPro" id="IPR008991">
    <property type="entry name" value="Translation_prot_SH3-like_sf"/>
</dbReference>
<name>A0A1G2MF39_9BACT</name>
<dbReference type="Gene3D" id="2.40.50.140">
    <property type="entry name" value="Nucleic acid-binding proteins"/>
    <property type="match status" value="2"/>
</dbReference>
<dbReference type="InterPro" id="IPR020599">
    <property type="entry name" value="Transl_elong_fac_P/YeiP"/>
</dbReference>
<organism evidence="3 4">
    <name type="scientific">Candidatus Taylorbacteria bacterium RIFCSPHIGHO2_02_49_25</name>
    <dbReference type="NCBI Taxonomy" id="1802305"/>
    <lineage>
        <taxon>Bacteria</taxon>
        <taxon>Candidatus Tayloriibacteriota</taxon>
    </lineage>
</organism>
<dbReference type="EMBL" id="MHRJ01000024">
    <property type="protein sequence ID" value="OHA22520.1"/>
    <property type="molecule type" value="Genomic_DNA"/>
</dbReference>
<dbReference type="SMART" id="SM00841">
    <property type="entry name" value="Elong-fact-P_C"/>
    <property type="match status" value="1"/>
</dbReference>
<dbReference type="FunFam" id="2.40.50.140:FF:000004">
    <property type="entry name" value="Elongation factor P"/>
    <property type="match status" value="1"/>
</dbReference>
<dbReference type="PANTHER" id="PTHR30053:SF12">
    <property type="entry name" value="ELONGATION FACTOR P (EF-P) FAMILY PROTEIN"/>
    <property type="match status" value="1"/>
</dbReference>
<dbReference type="Pfam" id="PF09285">
    <property type="entry name" value="Elong-fact-P_C"/>
    <property type="match status" value="1"/>
</dbReference>
<dbReference type="Proteomes" id="UP000176493">
    <property type="component" value="Unassembled WGS sequence"/>
</dbReference>
<dbReference type="PANTHER" id="PTHR30053">
    <property type="entry name" value="ELONGATION FACTOR P"/>
    <property type="match status" value="1"/>
</dbReference>
<dbReference type="InterPro" id="IPR014722">
    <property type="entry name" value="Rib_uL2_dom2"/>
</dbReference>
<evidence type="ECO:0000256" key="1">
    <source>
        <dbReference type="ARBA" id="ARBA00009479"/>
    </source>
</evidence>
<proteinExistence type="inferred from homology"/>
<sequence length="198" mass="22305">MLNYNEILPKKFIVYEGQPFEVLDARIFRMQQRKPVNQTKLRNLFTGKVTEVTFHQADKADEADIHSRDIKYLYTNRGAYWFSETDDPSKRFTLDEALVGSGGRFLKQNSVVSVLTWKDPASVEDEDEAGRMIGLKLPIKVDLRVTEAPPAVRGDTAKGGAKVVTLETGATINAPMFIGEDDFVRVNTETGEYVERAN</sequence>
<dbReference type="InterPro" id="IPR015365">
    <property type="entry name" value="Elong-fact-P_C"/>
</dbReference>
<dbReference type="InterPro" id="IPR012340">
    <property type="entry name" value="NA-bd_OB-fold"/>
</dbReference>
<gene>
    <name evidence="3" type="ORF">A2W52_03670</name>
</gene>
<dbReference type="InterPro" id="IPR013185">
    <property type="entry name" value="Transl_elong_KOW-like"/>
</dbReference>
<dbReference type="CDD" id="cd05794">
    <property type="entry name" value="S1_EF-P_repeat_2"/>
    <property type="match status" value="1"/>
</dbReference>
<dbReference type="Gene3D" id="2.30.30.30">
    <property type="match status" value="1"/>
</dbReference>
<dbReference type="Pfam" id="PF08207">
    <property type="entry name" value="EFP_N"/>
    <property type="match status" value="1"/>
</dbReference>
<evidence type="ECO:0000313" key="4">
    <source>
        <dbReference type="Proteomes" id="UP000176493"/>
    </source>
</evidence>
<dbReference type="SUPFAM" id="SSF50104">
    <property type="entry name" value="Translation proteins SH3-like domain"/>
    <property type="match status" value="1"/>
</dbReference>
<dbReference type="GO" id="GO:0043043">
    <property type="term" value="P:peptide biosynthetic process"/>
    <property type="evidence" value="ECO:0007669"/>
    <property type="project" value="InterPro"/>
</dbReference>
<dbReference type="GO" id="GO:0005829">
    <property type="term" value="C:cytosol"/>
    <property type="evidence" value="ECO:0007669"/>
    <property type="project" value="UniProtKB-ARBA"/>
</dbReference>
<evidence type="ECO:0000313" key="3">
    <source>
        <dbReference type="EMBL" id="OHA22520.1"/>
    </source>
</evidence>
<comment type="similarity">
    <text evidence="1">Belongs to the elongation factor P family.</text>
</comment>
<protein>
    <recommendedName>
        <fullName evidence="2">Elongation factor P C-terminal domain-containing protein</fullName>
    </recommendedName>
</protein>
<dbReference type="GO" id="GO:0003746">
    <property type="term" value="F:translation elongation factor activity"/>
    <property type="evidence" value="ECO:0007669"/>
    <property type="project" value="TreeGrafter"/>
</dbReference>
<feature type="domain" description="Elongation factor P C-terminal" evidence="2">
    <location>
        <begin position="141"/>
        <end position="196"/>
    </location>
</feature>
<accession>A0A1G2MF39</accession>